<dbReference type="GeneTree" id="ENSGT01040000241785"/>
<sequence length="102" mass="11866">MLDLVVYLSLSNVVSPFNITVNNGTHCGIFFFLLFNMKTSSYLHFYMCFLIIDKPVLLSGFFLCIYVLPINYFCSFNLVFFYFVLCKLGKILKSWNPSKTNI</sequence>
<keyword evidence="1" id="KW-1133">Transmembrane helix</keyword>
<reference evidence="2" key="2">
    <citation type="submission" date="2025-09" db="UniProtKB">
        <authorList>
            <consortium name="Ensembl"/>
        </authorList>
    </citation>
    <scope>IDENTIFICATION</scope>
</reference>
<feature type="transmembrane region" description="Helical" evidence="1">
    <location>
        <begin position="58"/>
        <end position="85"/>
    </location>
</feature>
<accession>A0A8C0KZ35</accession>
<name>A0A8C0KZ35_CANLU</name>
<keyword evidence="1" id="KW-0812">Transmembrane</keyword>
<evidence type="ECO:0000256" key="1">
    <source>
        <dbReference type="SAM" id="Phobius"/>
    </source>
</evidence>
<organism evidence="2 3">
    <name type="scientific">Canis lupus dingo</name>
    <name type="common">dingo</name>
    <dbReference type="NCBI Taxonomy" id="286419"/>
    <lineage>
        <taxon>Eukaryota</taxon>
        <taxon>Metazoa</taxon>
        <taxon>Chordata</taxon>
        <taxon>Craniata</taxon>
        <taxon>Vertebrata</taxon>
        <taxon>Euteleostomi</taxon>
        <taxon>Mammalia</taxon>
        <taxon>Eutheria</taxon>
        <taxon>Laurasiatheria</taxon>
        <taxon>Carnivora</taxon>
        <taxon>Caniformia</taxon>
        <taxon>Canidae</taxon>
        <taxon>Canis</taxon>
    </lineage>
</organism>
<keyword evidence="1" id="KW-0472">Membrane</keyword>
<reference evidence="2" key="1">
    <citation type="submission" date="2025-08" db="UniProtKB">
        <authorList>
            <consortium name="Ensembl"/>
        </authorList>
    </citation>
    <scope>IDENTIFICATION</scope>
</reference>
<evidence type="ECO:0000313" key="2">
    <source>
        <dbReference type="Ensembl" id="ENSCAFP00020022413.1"/>
    </source>
</evidence>
<proteinExistence type="predicted"/>
<evidence type="ECO:0000313" key="3">
    <source>
        <dbReference type="Proteomes" id="UP000694391"/>
    </source>
</evidence>
<dbReference type="Ensembl" id="ENSCAFT00020025943.1">
    <property type="protein sequence ID" value="ENSCAFP00020022413.1"/>
    <property type="gene ID" value="ENSCAFG00020017708.1"/>
</dbReference>
<dbReference type="AlphaFoldDB" id="A0A8C0KZ35"/>
<keyword evidence="3" id="KW-1185">Reference proteome</keyword>
<protein>
    <submittedName>
        <fullName evidence="2">Uncharacterized protein</fullName>
    </submittedName>
</protein>
<dbReference type="Proteomes" id="UP000694391">
    <property type="component" value="Unplaced"/>
</dbReference>